<organism evidence="2">
    <name type="scientific">Oryza barthii</name>
    <dbReference type="NCBI Taxonomy" id="65489"/>
    <lineage>
        <taxon>Eukaryota</taxon>
        <taxon>Viridiplantae</taxon>
        <taxon>Streptophyta</taxon>
        <taxon>Embryophyta</taxon>
        <taxon>Tracheophyta</taxon>
        <taxon>Spermatophyta</taxon>
        <taxon>Magnoliopsida</taxon>
        <taxon>Liliopsida</taxon>
        <taxon>Poales</taxon>
        <taxon>Poaceae</taxon>
        <taxon>BOP clade</taxon>
        <taxon>Oryzoideae</taxon>
        <taxon>Oryzeae</taxon>
        <taxon>Oryzinae</taxon>
        <taxon>Oryza</taxon>
    </lineage>
</organism>
<evidence type="ECO:0000313" key="2">
    <source>
        <dbReference type="EnsemblPlants" id="OBART01G44010.1"/>
    </source>
</evidence>
<feature type="compositionally biased region" description="Acidic residues" evidence="1">
    <location>
        <begin position="13"/>
        <end position="39"/>
    </location>
</feature>
<name>A0A0D3EYQ3_9ORYZ</name>
<feature type="region of interest" description="Disordered" evidence="1">
    <location>
        <begin position="1"/>
        <end position="52"/>
    </location>
</feature>
<reference evidence="2" key="2">
    <citation type="submission" date="2015-03" db="UniProtKB">
        <authorList>
            <consortium name="EnsemblPlants"/>
        </authorList>
    </citation>
    <scope>IDENTIFICATION</scope>
</reference>
<keyword evidence="3" id="KW-1185">Reference proteome</keyword>
<accession>A0A0D3EYQ3</accession>
<protein>
    <submittedName>
        <fullName evidence="2">Uncharacterized protein</fullName>
    </submittedName>
</protein>
<evidence type="ECO:0000256" key="1">
    <source>
        <dbReference type="SAM" id="MobiDB-lite"/>
    </source>
</evidence>
<dbReference type="Proteomes" id="UP000026960">
    <property type="component" value="Chromosome 1"/>
</dbReference>
<evidence type="ECO:0000313" key="3">
    <source>
        <dbReference type="Proteomes" id="UP000026960"/>
    </source>
</evidence>
<proteinExistence type="predicted"/>
<dbReference type="HOGENOM" id="CLU_183317_0_0_1"/>
<feature type="region of interest" description="Disordered" evidence="1">
    <location>
        <begin position="64"/>
        <end position="83"/>
    </location>
</feature>
<dbReference type="AlphaFoldDB" id="A0A0D3EYQ3"/>
<reference evidence="2" key="1">
    <citation type="journal article" date="2009" name="Rice">
        <title>De Novo Next Generation Sequencing of Plant Genomes.</title>
        <authorList>
            <person name="Rounsley S."/>
            <person name="Marri P.R."/>
            <person name="Yu Y."/>
            <person name="He R."/>
            <person name="Sisneros N."/>
            <person name="Goicoechea J.L."/>
            <person name="Lee S.J."/>
            <person name="Angelova A."/>
            <person name="Kudrna D."/>
            <person name="Luo M."/>
            <person name="Affourtit J."/>
            <person name="Desany B."/>
            <person name="Knight J."/>
            <person name="Niazi F."/>
            <person name="Egholm M."/>
            <person name="Wing R.A."/>
        </authorList>
    </citation>
    <scope>NUCLEOTIDE SEQUENCE [LARGE SCALE GENOMIC DNA]</scope>
    <source>
        <strain evidence="2">cv. IRGC 105608</strain>
    </source>
</reference>
<sequence length="111" mass="12272">MTARRTAPRGDDGVESPDDDGAESPGGDDAEEARGDDDAESRRRRRLLPPSLRCKLRPTSLLCSGRSAATDASHRASTRCRPPGIAWTSSGWLQWEKRRRGERGRRIDSRG</sequence>
<dbReference type="EnsemblPlants" id="OBART01G44010.1">
    <property type="protein sequence ID" value="OBART01G44010.1"/>
    <property type="gene ID" value="OBART01G44010"/>
</dbReference>
<dbReference type="Gramene" id="OBART01G44010.1">
    <property type="protein sequence ID" value="OBART01G44010.1"/>
    <property type="gene ID" value="OBART01G44010"/>
</dbReference>
<dbReference type="PaxDb" id="65489-OBART01G44010.1"/>